<sequence length="207" mass="22846">MITGMMFCKTITEDLFRSSLLRFIRKQISISNFSTLLQLTEPTTNLYQAKMMKTILLISVVTLQLASGWPIGAPSKACEAMLPKHGSNRPQPANSSPYSFVQSAESYRPGDQVIVYVQAPTGTPFKGMMIQAYDPRTNNTIGDFLEGVGLKKIPECSSISHSDNRDKKSATLVWGAPQDSGNVRFRGTIVQQFNTFYHGLSATVQKA</sequence>
<dbReference type="EMBL" id="BPLR01019173">
    <property type="protein sequence ID" value="GIZ04966.1"/>
    <property type="molecule type" value="Genomic_DNA"/>
</dbReference>
<evidence type="ECO:0000313" key="3">
    <source>
        <dbReference type="Proteomes" id="UP001054945"/>
    </source>
</evidence>
<proteinExistence type="predicted"/>
<dbReference type="PANTHER" id="PTHR45828:SF40">
    <property type="entry name" value="REELIN DOMAIN-CONTAINING PROTEIN"/>
    <property type="match status" value="1"/>
</dbReference>
<protein>
    <submittedName>
        <fullName evidence="2">Reelin domain-containing protein</fullName>
    </submittedName>
</protein>
<reference evidence="2 3" key="1">
    <citation type="submission" date="2021-06" db="EMBL/GenBank/DDBJ databases">
        <title>Caerostris extrusa draft genome.</title>
        <authorList>
            <person name="Kono N."/>
            <person name="Arakawa K."/>
        </authorList>
    </citation>
    <scope>NUCLEOTIDE SEQUENCE [LARGE SCALE GENOMIC DNA]</scope>
</reference>
<dbReference type="GO" id="GO:0016020">
    <property type="term" value="C:membrane"/>
    <property type="evidence" value="ECO:0007669"/>
    <property type="project" value="TreeGrafter"/>
</dbReference>
<dbReference type="InterPro" id="IPR051237">
    <property type="entry name" value="Ferric-chelate_Red/DefProt"/>
</dbReference>
<organism evidence="2 3">
    <name type="scientific">Caerostris extrusa</name>
    <name type="common">Bark spider</name>
    <name type="synonym">Caerostris bankana</name>
    <dbReference type="NCBI Taxonomy" id="172846"/>
    <lineage>
        <taxon>Eukaryota</taxon>
        <taxon>Metazoa</taxon>
        <taxon>Ecdysozoa</taxon>
        <taxon>Arthropoda</taxon>
        <taxon>Chelicerata</taxon>
        <taxon>Arachnida</taxon>
        <taxon>Araneae</taxon>
        <taxon>Araneomorphae</taxon>
        <taxon>Entelegynae</taxon>
        <taxon>Araneoidea</taxon>
        <taxon>Araneidae</taxon>
        <taxon>Caerostris</taxon>
    </lineage>
</organism>
<dbReference type="Gene3D" id="2.60.40.4060">
    <property type="entry name" value="Reeler domain"/>
    <property type="match status" value="1"/>
</dbReference>
<dbReference type="InterPro" id="IPR002861">
    <property type="entry name" value="Reeler_dom"/>
</dbReference>
<evidence type="ECO:0000259" key="1">
    <source>
        <dbReference type="PROSITE" id="PS51019"/>
    </source>
</evidence>
<dbReference type="AlphaFoldDB" id="A0AAV4YBV8"/>
<dbReference type="InterPro" id="IPR042307">
    <property type="entry name" value="Reeler_sf"/>
</dbReference>
<dbReference type="Proteomes" id="UP001054945">
    <property type="component" value="Unassembled WGS sequence"/>
</dbReference>
<keyword evidence="3" id="KW-1185">Reference proteome</keyword>
<comment type="caution">
    <text evidence="2">The sequence shown here is derived from an EMBL/GenBank/DDBJ whole genome shotgun (WGS) entry which is preliminary data.</text>
</comment>
<dbReference type="PROSITE" id="PS51019">
    <property type="entry name" value="REELIN"/>
    <property type="match status" value="1"/>
</dbReference>
<dbReference type="PANTHER" id="PTHR45828">
    <property type="entry name" value="CYTOCHROME B561/FERRIC REDUCTASE TRANSMEMBRANE"/>
    <property type="match status" value="1"/>
</dbReference>
<gene>
    <name evidence="2" type="primary">AVEN_170478_1</name>
    <name evidence="2" type="ORF">CEXT_439471</name>
</gene>
<accession>A0AAV4YBV8</accession>
<evidence type="ECO:0000313" key="2">
    <source>
        <dbReference type="EMBL" id="GIZ04966.1"/>
    </source>
</evidence>
<dbReference type="Pfam" id="PF02014">
    <property type="entry name" value="Reeler"/>
    <property type="match status" value="1"/>
</dbReference>
<dbReference type="CDD" id="cd08544">
    <property type="entry name" value="Reeler"/>
    <property type="match status" value="1"/>
</dbReference>
<name>A0AAV4YBV8_CAEEX</name>
<feature type="domain" description="Reelin" evidence="1">
    <location>
        <begin position="63"/>
        <end position="207"/>
    </location>
</feature>